<dbReference type="InterPro" id="IPR016186">
    <property type="entry name" value="C-type_lectin-like/link_sf"/>
</dbReference>
<evidence type="ECO:0000313" key="4">
    <source>
        <dbReference type="Proteomes" id="UP001283361"/>
    </source>
</evidence>
<evidence type="ECO:0000256" key="1">
    <source>
        <dbReference type="SAM" id="SignalP"/>
    </source>
</evidence>
<accession>A0AAE1D9A4</accession>
<dbReference type="Pfam" id="PF00059">
    <property type="entry name" value="Lectin_C"/>
    <property type="match status" value="1"/>
</dbReference>
<keyword evidence="4" id="KW-1185">Reference proteome</keyword>
<dbReference type="Gene3D" id="3.10.100.10">
    <property type="entry name" value="Mannose-Binding Protein A, subunit A"/>
    <property type="match status" value="1"/>
</dbReference>
<proteinExistence type="predicted"/>
<dbReference type="PROSITE" id="PS50041">
    <property type="entry name" value="C_TYPE_LECTIN_2"/>
    <property type="match status" value="1"/>
</dbReference>
<organism evidence="3 4">
    <name type="scientific">Elysia crispata</name>
    <name type="common">lettuce slug</name>
    <dbReference type="NCBI Taxonomy" id="231223"/>
    <lineage>
        <taxon>Eukaryota</taxon>
        <taxon>Metazoa</taxon>
        <taxon>Spiralia</taxon>
        <taxon>Lophotrochozoa</taxon>
        <taxon>Mollusca</taxon>
        <taxon>Gastropoda</taxon>
        <taxon>Heterobranchia</taxon>
        <taxon>Euthyneura</taxon>
        <taxon>Panpulmonata</taxon>
        <taxon>Sacoglossa</taxon>
        <taxon>Placobranchoidea</taxon>
        <taxon>Plakobranchidae</taxon>
        <taxon>Elysia</taxon>
    </lineage>
</organism>
<evidence type="ECO:0000259" key="2">
    <source>
        <dbReference type="PROSITE" id="PS50041"/>
    </source>
</evidence>
<dbReference type="InterPro" id="IPR001304">
    <property type="entry name" value="C-type_lectin-like"/>
</dbReference>
<dbReference type="SUPFAM" id="SSF56436">
    <property type="entry name" value="C-type lectin-like"/>
    <property type="match status" value="1"/>
</dbReference>
<dbReference type="Proteomes" id="UP001283361">
    <property type="component" value="Unassembled WGS sequence"/>
</dbReference>
<feature type="chain" id="PRO_5042068368" description="C-type lectin domain-containing protein" evidence="1">
    <location>
        <begin position="33"/>
        <end position="271"/>
    </location>
</feature>
<gene>
    <name evidence="3" type="ORF">RRG08_020456</name>
</gene>
<sequence length="271" mass="30675">MWCSELHVARRGVIMALLLWLVFIFNIPTAYCDIRQAYMKQTTGQECQTLQIGESWSSGSALECYRECAVRFPDSCQSIVYTTDNQSCTPGSAAFRPLENVDTSIPVTGSNGMIFYKQQPIPPCNTNGSFSLYDVCGTTACLYLSSSVADYHEAVSICSGMNSRMFFGNTLARFSVFWEISLKYLKDQTWIGLNDLDDEDTYVWENGEPLSDQMAQWVFRPGYPNGYTGSNDEDCAEARHRTWPGIYGLNDAICWYEKLYMCEPFDAYVAK</sequence>
<reference evidence="3" key="1">
    <citation type="journal article" date="2023" name="G3 (Bethesda)">
        <title>A reference genome for the long-term kleptoplast-retaining sea slug Elysia crispata morphotype clarki.</title>
        <authorList>
            <person name="Eastman K.E."/>
            <person name="Pendleton A.L."/>
            <person name="Shaikh M.A."/>
            <person name="Suttiyut T."/>
            <person name="Ogas R."/>
            <person name="Tomko P."/>
            <person name="Gavelis G."/>
            <person name="Widhalm J.R."/>
            <person name="Wisecaver J.H."/>
        </authorList>
    </citation>
    <scope>NUCLEOTIDE SEQUENCE</scope>
    <source>
        <strain evidence="3">ECLA1</strain>
    </source>
</reference>
<dbReference type="EMBL" id="JAWDGP010004882">
    <property type="protein sequence ID" value="KAK3761490.1"/>
    <property type="molecule type" value="Genomic_DNA"/>
</dbReference>
<feature type="domain" description="C-type lectin" evidence="2">
    <location>
        <begin position="141"/>
        <end position="263"/>
    </location>
</feature>
<comment type="caution">
    <text evidence="3">The sequence shown here is derived from an EMBL/GenBank/DDBJ whole genome shotgun (WGS) entry which is preliminary data.</text>
</comment>
<dbReference type="SMART" id="SM00034">
    <property type="entry name" value="CLECT"/>
    <property type="match status" value="1"/>
</dbReference>
<dbReference type="AlphaFoldDB" id="A0AAE1D9A4"/>
<dbReference type="InterPro" id="IPR016187">
    <property type="entry name" value="CTDL_fold"/>
</dbReference>
<evidence type="ECO:0000313" key="3">
    <source>
        <dbReference type="EMBL" id="KAK3761490.1"/>
    </source>
</evidence>
<keyword evidence="1" id="KW-0732">Signal</keyword>
<feature type="signal peptide" evidence="1">
    <location>
        <begin position="1"/>
        <end position="32"/>
    </location>
</feature>
<protein>
    <recommendedName>
        <fullName evidence="2">C-type lectin domain-containing protein</fullName>
    </recommendedName>
</protein>
<name>A0AAE1D9A4_9GAST</name>